<comment type="caution">
    <text evidence="8">The sequence shown here is derived from an EMBL/GenBank/DDBJ whole genome shotgun (WGS) entry which is preliminary data.</text>
</comment>
<dbReference type="PANTHER" id="PTHR13673">
    <property type="entry name" value="ESOPHAGEAL CANCER ASSOCIATED PROTEIN"/>
    <property type="match status" value="1"/>
</dbReference>
<keyword evidence="4" id="KW-0967">Endosome</keyword>
<accession>A0AAW0K3B5</accession>
<dbReference type="Proteomes" id="UP001488838">
    <property type="component" value="Unassembled WGS sequence"/>
</dbReference>
<dbReference type="AlphaFoldDB" id="A0AAW0K3B5"/>
<feature type="signal peptide" evidence="7">
    <location>
        <begin position="1"/>
        <end position="17"/>
    </location>
</feature>
<evidence type="ECO:0000256" key="7">
    <source>
        <dbReference type="SAM" id="SignalP"/>
    </source>
</evidence>
<comment type="similarity">
    <text evidence="2">Belongs to the VPS35L family.</text>
</comment>
<evidence type="ECO:0000256" key="3">
    <source>
        <dbReference type="ARBA" id="ARBA00022448"/>
    </source>
</evidence>
<feature type="chain" id="PRO_5043497297" description="VPS35 endosomal protein-sorting factor-like" evidence="7">
    <location>
        <begin position="18"/>
        <end position="151"/>
    </location>
</feature>
<gene>
    <name evidence="8" type="ORF">U0070_017336</name>
</gene>
<dbReference type="InterPro" id="IPR029705">
    <property type="entry name" value="VPS35L"/>
</dbReference>
<evidence type="ECO:0000256" key="4">
    <source>
        <dbReference type="ARBA" id="ARBA00022753"/>
    </source>
</evidence>
<dbReference type="GO" id="GO:0015031">
    <property type="term" value="P:protein transport"/>
    <property type="evidence" value="ECO:0007669"/>
    <property type="project" value="UniProtKB-KW"/>
</dbReference>
<dbReference type="EMBL" id="JBBHLL010000007">
    <property type="protein sequence ID" value="KAK7833337.1"/>
    <property type="molecule type" value="Genomic_DNA"/>
</dbReference>
<evidence type="ECO:0000256" key="1">
    <source>
        <dbReference type="ARBA" id="ARBA00004177"/>
    </source>
</evidence>
<protein>
    <recommendedName>
        <fullName evidence="6">VPS35 endosomal protein-sorting factor-like</fullName>
    </recommendedName>
</protein>
<keyword evidence="5" id="KW-0653">Protein transport</keyword>
<keyword evidence="3" id="KW-0813">Transport</keyword>
<evidence type="ECO:0000256" key="5">
    <source>
        <dbReference type="ARBA" id="ARBA00022927"/>
    </source>
</evidence>
<dbReference type="GO" id="GO:0032456">
    <property type="term" value="P:endocytic recycling"/>
    <property type="evidence" value="ECO:0007669"/>
    <property type="project" value="InterPro"/>
</dbReference>
<reference evidence="8 9" key="1">
    <citation type="journal article" date="2023" name="bioRxiv">
        <title>Conserved and derived expression patterns and positive selection on dental genes reveal complex evolutionary context of ever-growing rodent molars.</title>
        <authorList>
            <person name="Calamari Z.T."/>
            <person name="Song A."/>
            <person name="Cohen E."/>
            <person name="Akter M."/>
            <person name="Roy R.D."/>
            <person name="Hallikas O."/>
            <person name="Christensen M.M."/>
            <person name="Li P."/>
            <person name="Marangoni P."/>
            <person name="Jernvall J."/>
            <person name="Klein O.D."/>
        </authorList>
    </citation>
    <scope>NUCLEOTIDE SEQUENCE [LARGE SCALE GENOMIC DNA]</scope>
    <source>
        <strain evidence="8">V071</strain>
    </source>
</reference>
<proteinExistence type="inferred from homology"/>
<evidence type="ECO:0000313" key="9">
    <source>
        <dbReference type="Proteomes" id="UP001488838"/>
    </source>
</evidence>
<dbReference type="GO" id="GO:0005768">
    <property type="term" value="C:endosome"/>
    <property type="evidence" value="ECO:0007669"/>
    <property type="project" value="UniProtKB-SubCell"/>
</dbReference>
<feature type="non-terminal residue" evidence="8">
    <location>
        <position position="151"/>
    </location>
</feature>
<keyword evidence="9" id="KW-1185">Reference proteome</keyword>
<dbReference type="PANTHER" id="PTHR13673:SF0">
    <property type="entry name" value="VPS35 ENDOSOMAL PROTEIN-SORTING FACTOR-LIKE"/>
    <property type="match status" value="1"/>
</dbReference>
<keyword evidence="7" id="KW-0732">Signal</keyword>
<evidence type="ECO:0000313" key="8">
    <source>
        <dbReference type="EMBL" id="KAK7833337.1"/>
    </source>
</evidence>
<sequence length="151" mass="17301">MHLTAHCLCAVPSRALGVLIQLLKAKPTLSWPWTEVYHCLLMSPRHHQEPTKDPVILNALLHICKTMHDSVNALTLEDEKRMLAHLINGFIKMVSFGRDFEQQLSFYVESRSMFCNLEPVLVQLIHSVNRLAMETRKVMKGNHSRKTAAFV</sequence>
<evidence type="ECO:0000256" key="6">
    <source>
        <dbReference type="ARBA" id="ARBA00023838"/>
    </source>
</evidence>
<comment type="subcellular location">
    <subcellularLocation>
        <location evidence="1">Endosome</location>
    </subcellularLocation>
</comment>
<evidence type="ECO:0000256" key="2">
    <source>
        <dbReference type="ARBA" id="ARBA00010704"/>
    </source>
</evidence>
<organism evidence="8 9">
    <name type="scientific">Myodes glareolus</name>
    <name type="common">Bank vole</name>
    <name type="synonym">Clethrionomys glareolus</name>
    <dbReference type="NCBI Taxonomy" id="447135"/>
    <lineage>
        <taxon>Eukaryota</taxon>
        <taxon>Metazoa</taxon>
        <taxon>Chordata</taxon>
        <taxon>Craniata</taxon>
        <taxon>Vertebrata</taxon>
        <taxon>Euteleostomi</taxon>
        <taxon>Mammalia</taxon>
        <taxon>Eutheria</taxon>
        <taxon>Euarchontoglires</taxon>
        <taxon>Glires</taxon>
        <taxon>Rodentia</taxon>
        <taxon>Myomorpha</taxon>
        <taxon>Muroidea</taxon>
        <taxon>Cricetidae</taxon>
        <taxon>Arvicolinae</taxon>
        <taxon>Myodes</taxon>
    </lineage>
</organism>
<name>A0AAW0K3B5_MYOGA</name>